<name>A0A9N9F722_9GLOM</name>
<accession>A0A9N9F722</accession>
<keyword evidence="2" id="KW-1185">Reference proteome</keyword>
<dbReference type="EMBL" id="CAJVPZ010002460">
    <property type="protein sequence ID" value="CAG8513361.1"/>
    <property type="molecule type" value="Genomic_DNA"/>
</dbReference>
<sequence length="55" mass="6515">MQHSEIKSKNNLLKILFKVNNILFSIIKINNLINAYISLRLLEKFENRSLELLKT</sequence>
<reference evidence="1" key="1">
    <citation type="submission" date="2021-06" db="EMBL/GenBank/DDBJ databases">
        <authorList>
            <person name="Kallberg Y."/>
            <person name="Tangrot J."/>
            <person name="Rosling A."/>
        </authorList>
    </citation>
    <scope>NUCLEOTIDE SEQUENCE</scope>
    <source>
        <strain evidence="1">IN212</strain>
    </source>
</reference>
<dbReference type="AlphaFoldDB" id="A0A9N9F722"/>
<evidence type="ECO:0000313" key="1">
    <source>
        <dbReference type="EMBL" id="CAG8513361.1"/>
    </source>
</evidence>
<comment type="caution">
    <text evidence="1">The sequence shown here is derived from an EMBL/GenBank/DDBJ whole genome shotgun (WGS) entry which is preliminary data.</text>
</comment>
<protein>
    <submittedName>
        <fullName evidence="1">12227_t:CDS:1</fullName>
    </submittedName>
</protein>
<evidence type="ECO:0000313" key="2">
    <source>
        <dbReference type="Proteomes" id="UP000789396"/>
    </source>
</evidence>
<proteinExistence type="predicted"/>
<gene>
    <name evidence="1" type="ORF">RFULGI_LOCUS3003</name>
</gene>
<dbReference type="Proteomes" id="UP000789396">
    <property type="component" value="Unassembled WGS sequence"/>
</dbReference>
<organism evidence="1 2">
    <name type="scientific">Racocetra fulgida</name>
    <dbReference type="NCBI Taxonomy" id="60492"/>
    <lineage>
        <taxon>Eukaryota</taxon>
        <taxon>Fungi</taxon>
        <taxon>Fungi incertae sedis</taxon>
        <taxon>Mucoromycota</taxon>
        <taxon>Glomeromycotina</taxon>
        <taxon>Glomeromycetes</taxon>
        <taxon>Diversisporales</taxon>
        <taxon>Gigasporaceae</taxon>
        <taxon>Racocetra</taxon>
    </lineage>
</organism>